<comment type="caution">
    <text evidence="2">The sequence shown here is derived from an EMBL/GenBank/DDBJ whole genome shotgun (WGS) entry which is preliminary data.</text>
</comment>
<feature type="compositionally biased region" description="Polar residues" evidence="1">
    <location>
        <begin position="224"/>
        <end position="236"/>
    </location>
</feature>
<keyword evidence="3" id="KW-1185">Reference proteome</keyword>
<reference evidence="2" key="2">
    <citation type="submission" date="2023-06" db="EMBL/GenBank/DDBJ databases">
        <authorList>
            <consortium name="Lawrence Berkeley National Laboratory"/>
            <person name="Haridas S."/>
            <person name="Hensen N."/>
            <person name="Bonometti L."/>
            <person name="Westerberg I."/>
            <person name="Brannstrom I.O."/>
            <person name="Guillou S."/>
            <person name="Cros-Aarteil S."/>
            <person name="Calhoun S."/>
            <person name="Kuo A."/>
            <person name="Mondo S."/>
            <person name="Pangilinan J."/>
            <person name="Riley R."/>
            <person name="Labutti K."/>
            <person name="Andreopoulos B."/>
            <person name="Lipzen A."/>
            <person name="Chen C."/>
            <person name="Yanf M."/>
            <person name="Daum C."/>
            <person name="Ng V."/>
            <person name="Clum A."/>
            <person name="Steindorff A."/>
            <person name="Ohm R."/>
            <person name="Martin F."/>
            <person name="Silar P."/>
            <person name="Natvig D."/>
            <person name="Lalanne C."/>
            <person name="Gautier V."/>
            <person name="Ament-Velasquez S.L."/>
            <person name="Kruys A."/>
            <person name="Hutchinson M.I."/>
            <person name="Powell A.J."/>
            <person name="Barry K."/>
            <person name="Miller A.N."/>
            <person name="Grigoriev I.V."/>
            <person name="Debuchy R."/>
            <person name="Gladieux P."/>
            <person name="Thoren M.H."/>
            <person name="Johannesson H."/>
        </authorList>
    </citation>
    <scope>NUCLEOTIDE SEQUENCE</scope>
    <source>
        <strain evidence="2">CBS 955.72</strain>
    </source>
</reference>
<dbReference type="EMBL" id="JAUIQD010000001">
    <property type="protein sequence ID" value="KAK3363866.1"/>
    <property type="molecule type" value="Genomic_DNA"/>
</dbReference>
<dbReference type="AlphaFoldDB" id="A0AAJ0HVV3"/>
<feature type="region of interest" description="Disordered" evidence="1">
    <location>
        <begin position="219"/>
        <end position="238"/>
    </location>
</feature>
<organism evidence="2 3">
    <name type="scientific">Lasiosphaeria hispida</name>
    <dbReference type="NCBI Taxonomy" id="260671"/>
    <lineage>
        <taxon>Eukaryota</taxon>
        <taxon>Fungi</taxon>
        <taxon>Dikarya</taxon>
        <taxon>Ascomycota</taxon>
        <taxon>Pezizomycotina</taxon>
        <taxon>Sordariomycetes</taxon>
        <taxon>Sordariomycetidae</taxon>
        <taxon>Sordariales</taxon>
        <taxon>Lasiosphaeriaceae</taxon>
        <taxon>Lasiosphaeria</taxon>
    </lineage>
</organism>
<evidence type="ECO:0000313" key="3">
    <source>
        <dbReference type="Proteomes" id="UP001275084"/>
    </source>
</evidence>
<protein>
    <submittedName>
        <fullName evidence="2">Uncharacterized protein</fullName>
    </submittedName>
</protein>
<evidence type="ECO:0000256" key="1">
    <source>
        <dbReference type="SAM" id="MobiDB-lite"/>
    </source>
</evidence>
<name>A0AAJ0HVV3_9PEZI</name>
<accession>A0AAJ0HVV3</accession>
<dbReference type="Proteomes" id="UP001275084">
    <property type="component" value="Unassembled WGS sequence"/>
</dbReference>
<feature type="region of interest" description="Disordered" evidence="1">
    <location>
        <begin position="139"/>
        <end position="158"/>
    </location>
</feature>
<proteinExistence type="predicted"/>
<reference evidence="2" key="1">
    <citation type="journal article" date="2023" name="Mol. Phylogenet. Evol.">
        <title>Genome-scale phylogeny and comparative genomics of the fungal order Sordariales.</title>
        <authorList>
            <person name="Hensen N."/>
            <person name="Bonometti L."/>
            <person name="Westerberg I."/>
            <person name="Brannstrom I.O."/>
            <person name="Guillou S."/>
            <person name="Cros-Aarteil S."/>
            <person name="Calhoun S."/>
            <person name="Haridas S."/>
            <person name="Kuo A."/>
            <person name="Mondo S."/>
            <person name="Pangilinan J."/>
            <person name="Riley R."/>
            <person name="LaButti K."/>
            <person name="Andreopoulos B."/>
            <person name="Lipzen A."/>
            <person name="Chen C."/>
            <person name="Yan M."/>
            <person name="Daum C."/>
            <person name="Ng V."/>
            <person name="Clum A."/>
            <person name="Steindorff A."/>
            <person name="Ohm R.A."/>
            <person name="Martin F."/>
            <person name="Silar P."/>
            <person name="Natvig D.O."/>
            <person name="Lalanne C."/>
            <person name="Gautier V."/>
            <person name="Ament-Velasquez S.L."/>
            <person name="Kruys A."/>
            <person name="Hutchinson M.I."/>
            <person name="Powell A.J."/>
            <person name="Barry K."/>
            <person name="Miller A.N."/>
            <person name="Grigoriev I.V."/>
            <person name="Debuchy R."/>
            <person name="Gladieux P."/>
            <person name="Hiltunen Thoren M."/>
            <person name="Johannesson H."/>
        </authorList>
    </citation>
    <scope>NUCLEOTIDE SEQUENCE</scope>
    <source>
        <strain evidence="2">CBS 955.72</strain>
    </source>
</reference>
<sequence length="312" mass="34807">MGALPAKSDRFLQPDQLLLFLRPTVSQSPVMASAADPDEPSVRYTSWKKLESTIEATDGDVLIVTHVSPNDFDDIERRRDRNGRRFRFFYDSNTQILIVTIPTDVHEALHHGPYHHVIRATTAANWTSIGTSTFRLQFNHPHHGGGSKEADSSGGPVPGRLGRGLWPTLVVEAGYSMSLNRLRQAMRWWFSASNHQVKVVVLAKFHSAQAEIILERWEEEEEQNPQGPITRSQAAAMQQHPGGSIIQPVLQQTITITRDEMTDPESYHVTGGTLVLKFHLLFLRDPGPQEGDIVIGIPALQLFASQVWAVAS</sequence>
<evidence type="ECO:0000313" key="2">
    <source>
        <dbReference type="EMBL" id="KAK3363866.1"/>
    </source>
</evidence>
<gene>
    <name evidence="2" type="ORF">B0T25DRAFT_528633</name>
</gene>